<dbReference type="Proteomes" id="UP000626242">
    <property type="component" value="Unassembled WGS sequence"/>
</dbReference>
<accession>A0ABR8WNQ2</accession>
<feature type="transmembrane region" description="Helical" evidence="1">
    <location>
        <begin position="35"/>
        <end position="54"/>
    </location>
</feature>
<reference evidence="2 3" key="1">
    <citation type="submission" date="2020-08" db="EMBL/GenBank/DDBJ databases">
        <title>A Genomic Blueprint of the Chicken Gut Microbiome.</title>
        <authorList>
            <person name="Gilroy R."/>
            <person name="Ravi A."/>
            <person name="Getino M."/>
            <person name="Pursley I."/>
            <person name="Horton D.L."/>
            <person name="Alikhan N.-F."/>
            <person name="Baker D."/>
            <person name="Gharbi K."/>
            <person name="Hall N."/>
            <person name="Watson M."/>
            <person name="Adriaenssens E.M."/>
            <person name="Foster-Nyarko E."/>
            <person name="Jarju S."/>
            <person name="Secka A."/>
            <person name="Antonio M."/>
            <person name="Oren A."/>
            <person name="Chaudhuri R."/>
            <person name="La Ragione R.M."/>
            <person name="Hildebrand F."/>
            <person name="Pallen M.J."/>
        </authorList>
    </citation>
    <scope>NUCLEOTIDE SEQUENCE [LARGE SCALE GENOMIC DNA]</scope>
    <source>
        <strain evidence="2 3">Sa1CVA4</strain>
    </source>
</reference>
<keyword evidence="1" id="KW-1133">Transmembrane helix</keyword>
<dbReference type="RefSeq" id="WP_251833902.1">
    <property type="nucleotide sequence ID" value="NZ_JACSPS010000003.1"/>
</dbReference>
<comment type="caution">
    <text evidence="2">The sequence shown here is derived from an EMBL/GenBank/DDBJ whole genome shotgun (WGS) entry which is preliminary data.</text>
</comment>
<dbReference type="EMBL" id="JACSPS010000003">
    <property type="protein sequence ID" value="MBD8018695.1"/>
    <property type="molecule type" value="Genomic_DNA"/>
</dbReference>
<feature type="transmembrane region" description="Helical" evidence="1">
    <location>
        <begin position="7"/>
        <end position="23"/>
    </location>
</feature>
<keyword evidence="1" id="KW-0472">Membrane</keyword>
<evidence type="ECO:0000313" key="2">
    <source>
        <dbReference type="EMBL" id="MBD8018695.1"/>
    </source>
</evidence>
<evidence type="ECO:0000256" key="1">
    <source>
        <dbReference type="SAM" id="Phobius"/>
    </source>
</evidence>
<name>A0ABR8WNQ2_9FLAO</name>
<sequence length="64" mass="7402">MHLYYKIFLALFVIFIGFNIYSMDWDLGLWHEENAKFILSFAAAVIGIIGVFVLHTMSKFAAKK</sequence>
<protein>
    <submittedName>
        <fullName evidence="2">Uncharacterized protein</fullName>
    </submittedName>
</protein>
<keyword evidence="1" id="KW-0812">Transmembrane</keyword>
<proteinExistence type="predicted"/>
<organism evidence="2 3">
    <name type="scientific">Kaistella pullorum</name>
    <dbReference type="NCBI Taxonomy" id="2763074"/>
    <lineage>
        <taxon>Bacteria</taxon>
        <taxon>Pseudomonadati</taxon>
        <taxon>Bacteroidota</taxon>
        <taxon>Flavobacteriia</taxon>
        <taxon>Flavobacteriales</taxon>
        <taxon>Weeksellaceae</taxon>
        <taxon>Chryseobacterium group</taxon>
        <taxon>Kaistella</taxon>
    </lineage>
</organism>
<evidence type="ECO:0000313" key="3">
    <source>
        <dbReference type="Proteomes" id="UP000626242"/>
    </source>
</evidence>
<gene>
    <name evidence="2" type="ORF">H9628_09440</name>
</gene>
<keyword evidence="3" id="KW-1185">Reference proteome</keyword>